<dbReference type="EMBL" id="JAGXEW010000024">
    <property type="protein sequence ID" value="KAK1158483.1"/>
    <property type="molecule type" value="Genomic_DNA"/>
</dbReference>
<dbReference type="Proteomes" id="UP001230051">
    <property type="component" value="Unassembled WGS sequence"/>
</dbReference>
<dbReference type="PANTHER" id="PTHR46599:SF3">
    <property type="entry name" value="PIGGYBAC TRANSPOSABLE ELEMENT-DERIVED PROTEIN 4"/>
    <property type="match status" value="1"/>
</dbReference>
<feature type="region of interest" description="Disordered" evidence="1">
    <location>
        <begin position="310"/>
        <end position="365"/>
    </location>
</feature>
<accession>A0AAD8CVR1</accession>
<feature type="compositionally biased region" description="Polar residues" evidence="1">
    <location>
        <begin position="331"/>
        <end position="341"/>
    </location>
</feature>
<name>A0AAD8CVR1_ACIOX</name>
<evidence type="ECO:0000313" key="4">
    <source>
        <dbReference type="Proteomes" id="UP001230051"/>
    </source>
</evidence>
<feature type="region of interest" description="Disordered" evidence="1">
    <location>
        <begin position="1"/>
        <end position="32"/>
    </location>
</feature>
<evidence type="ECO:0000313" key="3">
    <source>
        <dbReference type="EMBL" id="KAK1158483.1"/>
    </source>
</evidence>
<protein>
    <submittedName>
        <fullName evidence="3">PiggyBac transposable element-derived protein 4-like</fullName>
    </submittedName>
</protein>
<evidence type="ECO:0000259" key="2">
    <source>
        <dbReference type="Pfam" id="PF13843"/>
    </source>
</evidence>
<dbReference type="PANTHER" id="PTHR46599">
    <property type="entry name" value="PIGGYBAC TRANSPOSABLE ELEMENT-DERIVED PROTEIN 4"/>
    <property type="match status" value="1"/>
</dbReference>
<feature type="compositionally biased region" description="Acidic residues" evidence="1">
    <location>
        <begin position="320"/>
        <end position="330"/>
    </location>
</feature>
<sequence>MSGGKQVAHIDSESRGKKRLRKTSSSSEEDRSEILKHLLETTSEIKQTLNSSSVASLTKKQLNSTIEEGIKTAVERALCEITKLFDNKFHDFEVRVAEKLSTWTQSETEFKSPGCKELHVNNRSEPRHHNNNNIELRALPGKGKENIAAFLTSENGASVHHCVLTENCDSSRSLADTKQKSLVIQDDVNQANPQEDPLIDVTTVSGAVWGGTGAKKGSAVHIKAEAPEQESTHLKEISALEFEYIVTEDSEENNVDLQEENTGIHPIIHEEGRSWRIKQDRERITSTTNIPSTARTSHWLQDKEAMLYSDSGESESFSGSDEDCAQEDGLESSSTEAYTDSGTEDEEPCGTGKSGQPAKKLSWKKEFPGQTRPLSPFHFNRTPGMTCEVADKNSPLSYFSLFFTDDLMAMILQQTNKYAAENPPTVSTAEFQDITVNELWCFLGLFIVIGIIPKPSIGDYWTTEFFTQTPAFHHIMPRKRFTDIAKNLHFVDNHDPAAREAGKLWKVCPLLEYIGQRFKEVYIPQRNICIDEAIMLYRGRLALKAFKYKSQFGIKSYTVCESGTGKSGYIWNYKVYSGKDTAGGALKSQKIVTNLLHGLENSGYTLWMDDSHCSPDLFFELQRMGIDACGTVLPNKKNMPLDCKHQKLHKGQGESWVSDAEPKLHVVRWQGKKEIFMLTTIHDLSVQQTQRTNWRTGERLVKPKCVLDFNKNIRSGDDRDQILKTYAVINKNRKWYIKLFFHVLDMTITNSYVLFMKNGGDLTDYNFRVKLTSEIIKHWKEVTISTRFSHSDPPTRLEAADAHYLVQIPPTAKKQKSYRVCRVCSAKVRFAAKISGQKIKRGDRAGARETRYMCVKCTVPLCVLPCHQIYHTQKIYDNPCSV</sequence>
<keyword evidence="4" id="KW-1185">Reference proteome</keyword>
<feature type="domain" description="PiggyBac transposable element-derived protein" evidence="2">
    <location>
        <begin position="394"/>
        <end position="752"/>
    </location>
</feature>
<organism evidence="3 4">
    <name type="scientific">Acipenser oxyrinchus oxyrinchus</name>
    <dbReference type="NCBI Taxonomy" id="40147"/>
    <lineage>
        <taxon>Eukaryota</taxon>
        <taxon>Metazoa</taxon>
        <taxon>Chordata</taxon>
        <taxon>Craniata</taxon>
        <taxon>Vertebrata</taxon>
        <taxon>Euteleostomi</taxon>
        <taxon>Actinopterygii</taxon>
        <taxon>Chondrostei</taxon>
        <taxon>Acipenseriformes</taxon>
        <taxon>Acipenseridae</taxon>
        <taxon>Acipenser</taxon>
    </lineage>
</organism>
<comment type="caution">
    <text evidence="3">The sequence shown here is derived from an EMBL/GenBank/DDBJ whole genome shotgun (WGS) entry which is preliminary data.</text>
</comment>
<evidence type="ECO:0000256" key="1">
    <source>
        <dbReference type="SAM" id="MobiDB-lite"/>
    </source>
</evidence>
<gene>
    <name evidence="3" type="primary">PGBD4</name>
    <name evidence="3" type="ORF">AOXY_G23421</name>
</gene>
<dbReference type="InterPro" id="IPR029526">
    <property type="entry name" value="PGBD"/>
</dbReference>
<dbReference type="AlphaFoldDB" id="A0AAD8CVR1"/>
<reference evidence="3" key="1">
    <citation type="submission" date="2022-02" db="EMBL/GenBank/DDBJ databases">
        <title>Atlantic sturgeon de novo genome assembly.</title>
        <authorList>
            <person name="Stock M."/>
            <person name="Klopp C."/>
            <person name="Guiguen Y."/>
            <person name="Cabau C."/>
            <person name="Parinello H."/>
            <person name="Santidrian Yebra-Pimentel E."/>
            <person name="Kuhl H."/>
            <person name="Dirks R.P."/>
            <person name="Guessner J."/>
            <person name="Wuertz S."/>
            <person name="Du K."/>
            <person name="Schartl M."/>
        </authorList>
    </citation>
    <scope>NUCLEOTIDE SEQUENCE</scope>
    <source>
        <strain evidence="3">STURGEONOMICS-FGT-2020</strain>
        <tissue evidence="3">Whole blood</tissue>
    </source>
</reference>
<dbReference type="Pfam" id="PF13843">
    <property type="entry name" value="DDE_Tnp_1_7"/>
    <property type="match status" value="1"/>
</dbReference>
<proteinExistence type="predicted"/>
<feature type="compositionally biased region" description="Low complexity" evidence="1">
    <location>
        <begin position="310"/>
        <end position="319"/>
    </location>
</feature>